<evidence type="ECO:0000313" key="5">
    <source>
        <dbReference type="EMBL" id="AIF08714.1"/>
    </source>
</evidence>
<dbReference type="InterPro" id="IPR028974">
    <property type="entry name" value="TSP_type-3_rpt"/>
</dbReference>
<evidence type="ECO:0000256" key="1">
    <source>
        <dbReference type="ARBA" id="ARBA00022729"/>
    </source>
</evidence>
<organism evidence="5">
    <name type="scientific">uncultured marine group II/III euryarchaeote KM3_31_G10</name>
    <dbReference type="NCBI Taxonomy" id="1456433"/>
    <lineage>
        <taxon>Archaea</taxon>
        <taxon>Methanobacteriati</taxon>
        <taxon>Methanobacteriota</taxon>
        <taxon>environmental samples</taxon>
    </lineage>
</organism>
<proteinExistence type="predicted"/>
<evidence type="ECO:0000256" key="3">
    <source>
        <dbReference type="SAM" id="MobiDB-lite"/>
    </source>
</evidence>
<protein>
    <submittedName>
        <fullName evidence="5">Transmembrane protein</fullName>
    </submittedName>
</protein>
<dbReference type="InterPro" id="IPR051058">
    <property type="entry name" value="GDSL_Est/Lipase"/>
</dbReference>
<dbReference type="EMBL" id="KF900839">
    <property type="protein sequence ID" value="AIF08714.1"/>
    <property type="molecule type" value="Genomic_DNA"/>
</dbReference>
<keyword evidence="4" id="KW-0472">Membrane</keyword>
<keyword evidence="4 5" id="KW-0812">Transmembrane</keyword>
<dbReference type="Gene3D" id="4.10.1080.10">
    <property type="entry name" value="TSP type-3 repeat"/>
    <property type="match status" value="2"/>
</dbReference>
<keyword evidence="2" id="KW-0378">Hydrolase</keyword>
<accession>A0A075GY14</accession>
<sequence>MADGVGESRPLAALLLTLVLLMPLAAVSSAGTGKSVTGNESISIEMAGLATLPNVRFFETAEQITWNLTWSGIDNSTSNLYEYDYTIHAGYANNGTLMFSGNGTGFSTENGSTPFSIPAFDVWNGTYEYTLRFVLWDQGRIQLLDFAEEHFAILQTVIPPSHSKLIVFGDSLSDMGNSYASFSTPESPPYYSGRFANGPVWNEYVAGELGLTITPGSGGGAGTNRAFGGAEAGPGNNFFVIPNIGKQIDDYTSSNWIGPTEKVAIWGGGNNFLNSGETNTQKVVDYMVDHVNTLVSNGATDLIVLNLPPLEKTPTYADESDAEKQAMHARVVDYNLKLESAMIAREIALNISISFIDVHSMSETFFWNSSFYGISNGTHAACHHSGLTCDSNDYIEPTVDEFIYFDKIHPTGTSHRLLGLYTIEQIGTPDTDGDGIEDDSDNCQRTPIGDQVNHFGCRLVDLDSDADGINDLLDQCPGTNSGSTVDENGCADYQKDTDNDGISDNLDLCPESLPFGIEVDNNGCADYQKDTDNDGVTDDVDVCPNSDVGIVVNEIGCAQNQIDDDWDLVMNDRDQCPSTPLDESVDDDGCSLSQLDTDDDGVTDDIDLCPDTAETTVVDADGCSLSQLDSDNDGISDAEDECPFTPLSEQPDERGCSATQRDTDDDGRNDAIDECPLTRGSIRGCPVLGLLVEIERYPAAHDDFADIKIQFTCEYNCTMTIFAIDQWHDNLTGGEMTVAVPPQEGTQSFEVRIEASNVWAQKNFDIIWPAAPIVETPAEDDPDVTDEADEVPSTSDKSTSGWEASNGVEMLLAALISLLIIFVIGSIAKQRGGGKPRQDWRDPSALSTFEVERELQTMPENAPVEPVTVNEEPNPEPEEDSVMVNEEPNRETEEENPQTELSGYDDIPPVSDLFD</sequence>
<dbReference type="SUPFAM" id="SSF52266">
    <property type="entry name" value="SGNH hydrolase"/>
    <property type="match status" value="1"/>
</dbReference>
<dbReference type="Pfam" id="PF02412">
    <property type="entry name" value="TSP_3"/>
    <property type="match status" value="3"/>
</dbReference>
<dbReference type="PANTHER" id="PTHR45648:SF22">
    <property type="entry name" value="GDSL LIPASE_ACYLHYDROLASE FAMILY PROTEIN (AFU_ORTHOLOGUE AFUA_4G14700)"/>
    <property type="match status" value="1"/>
</dbReference>
<feature type="compositionally biased region" description="Acidic residues" evidence="3">
    <location>
        <begin position="630"/>
        <end position="642"/>
    </location>
</feature>
<keyword evidence="1" id="KW-0732">Signal</keyword>
<feature type="region of interest" description="Disordered" evidence="3">
    <location>
        <begin position="628"/>
        <end position="670"/>
    </location>
</feature>
<feature type="compositionally biased region" description="Low complexity" evidence="3">
    <location>
        <begin position="859"/>
        <end position="872"/>
    </location>
</feature>
<keyword evidence="4" id="KW-1133">Transmembrane helix</keyword>
<feature type="region of interest" description="Disordered" evidence="3">
    <location>
        <begin position="776"/>
        <end position="802"/>
    </location>
</feature>
<evidence type="ECO:0000256" key="2">
    <source>
        <dbReference type="ARBA" id="ARBA00022801"/>
    </source>
</evidence>
<dbReference type="InterPro" id="IPR003367">
    <property type="entry name" value="Thrombospondin_3-like_rpt"/>
</dbReference>
<dbReference type="Pfam" id="PF00657">
    <property type="entry name" value="Lipase_GDSL"/>
    <property type="match status" value="1"/>
</dbReference>
<dbReference type="CDD" id="cd01846">
    <property type="entry name" value="fatty_acyltransferase_like"/>
    <property type="match status" value="1"/>
</dbReference>
<feature type="transmembrane region" description="Helical" evidence="4">
    <location>
        <begin position="810"/>
        <end position="828"/>
    </location>
</feature>
<feature type="compositionally biased region" description="Polar residues" evidence="3">
    <location>
        <begin position="792"/>
        <end position="802"/>
    </location>
</feature>
<feature type="region of interest" description="Disordered" evidence="3">
    <location>
        <begin position="856"/>
        <end position="915"/>
    </location>
</feature>
<dbReference type="GO" id="GO:0016788">
    <property type="term" value="F:hydrolase activity, acting on ester bonds"/>
    <property type="evidence" value="ECO:0007669"/>
    <property type="project" value="InterPro"/>
</dbReference>
<evidence type="ECO:0000256" key="4">
    <source>
        <dbReference type="SAM" id="Phobius"/>
    </source>
</evidence>
<dbReference type="SUPFAM" id="SSF103647">
    <property type="entry name" value="TSP type-3 repeat"/>
    <property type="match status" value="3"/>
</dbReference>
<name>A0A075GY14_9EURY</name>
<dbReference type="Gene3D" id="3.40.50.1110">
    <property type="entry name" value="SGNH hydrolase"/>
    <property type="match status" value="1"/>
</dbReference>
<dbReference type="AlphaFoldDB" id="A0A075GY14"/>
<dbReference type="InterPro" id="IPR001087">
    <property type="entry name" value="GDSL"/>
</dbReference>
<dbReference type="PANTHER" id="PTHR45648">
    <property type="entry name" value="GDSL LIPASE/ACYLHYDROLASE FAMILY PROTEIN (AFU_ORTHOLOGUE AFUA_4G14700)"/>
    <property type="match status" value="1"/>
</dbReference>
<feature type="compositionally biased region" description="Acidic residues" evidence="3">
    <location>
        <begin position="777"/>
        <end position="790"/>
    </location>
</feature>
<dbReference type="GO" id="GO:0007155">
    <property type="term" value="P:cell adhesion"/>
    <property type="evidence" value="ECO:0007669"/>
    <property type="project" value="InterPro"/>
</dbReference>
<reference evidence="5" key="1">
    <citation type="journal article" date="2014" name="Genome Biol. Evol.">
        <title>Pangenome evidence for extensive interdomain horizontal transfer affecting lineage core and shell genes in uncultured planktonic thaumarchaeota and euryarchaeota.</title>
        <authorList>
            <person name="Deschamps P."/>
            <person name="Zivanovic Y."/>
            <person name="Moreira D."/>
            <person name="Rodriguez-Valera F."/>
            <person name="Lopez-Garcia P."/>
        </authorList>
    </citation>
    <scope>NUCLEOTIDE SEQUENCE</scope>
</reference>
<dbReference type="GO" id="GO:0005509">
    <property type="term" value="F:calcium ion binding"/>
    <property type="evidence" value="ECO:0007669"/>
    <property type="project" value="InterPro"/>
</dbReference>
<dbReference type="InterPro" id="IPR036514">
    <property type="entry name" value="SGNH_hydro_sf"/>
</dbReference>